<comment type="similarity">
    <text evidence="4">Belongs to the universal ribosomal protein uL15 family.</text>
</comment>
<evidence type="ECO:0000256" key="12">
    <source>
        <dbReference type="ARBA" id="ARBA00023274"/>
    </source>
</evidence>
<dbReference type="Pfam" id="PF00787">
    <property type="entry name" value="PX"/>
    <property type="match status" value="1"/>
</dbReference>
<evidence type="ECO:0000259" key="15">
    <source>
        <dbReference type="PROSITE" id="PS50195"/>
    </source>
</evidence>
<dbReference type="GeneID" id="25786901"/>
<dbReference type="InterPro" id="IPR027267">
    <property type="entry name" value="AH/BAR_dom_sf"/>
</dbReference>
<sequence length="1131" mass="124153">TMPPRIPFSSASLCCRAALSTPATSLTACLARLTLQQARNASILGSLANNPGAVQKKKRVGRGPSSGHGKTSGRGHKGQGQHGKVKPWFQGGQTPLIVKHGRKGFDNFRAPKISEVNLDQIQNWIDQGRLDPTKQITPKELIESKLIGSVKDGVKILSRGGESLKQPINVMVSRVSAGAITAIEAAGGKVLTRYYTKLAIQRLLTGESVNTDKPLPVGPEHVEAILAEARKGPFRYRLPDPTSRADIEYYRDPAHRGYLSHQIAPGQSPSLYFKVPGVQKTIDIGHVLVLSPCYEQKFQRLMPKLAFFLSPDIALLSPSSLLAPPLRVRQPLGRLDTATDNQPRLLQTLRINPAATTDSRLSLVVSASMSLFGDEPTDNGPALGSSPRRGGARSSGLFDDEPASGRNSSSLFDDGSGASSPWDMPTPRKQQSRAELIRNLLPASDVPESYIETFDAVVREDGHDGQVTASGIAKLFAVARLDADSQARIMSLVAPGGSDVSLSRNEFNVVLALIGLAQEGDIISLDGVDERRKNIPRPKLPGLTAEPIMPPLAELAAKPPQVPSKHEPEPEHYNPEPQPQPQPQLYPEPQPEPEHSQPPASILSRSTMVDPDDDPWNTPDMHKGHAHAHQNGPEHHDPPINGHNHGFNQDVPPSFEPRPTNHYSAPPEPIRPSNRPRQISSSSLSGQGGWGAGFYGSSPAGGGFTDVAQPQPQAPIPNIFGADGAGQIGVIAPPPAAAPSRSLGGRVGNSAEEIVVVTLMPGKEGIFMFQHHNYEVTSQRRGSKVVRRYSDFVWLLDCLHKRYPFRMLPLLPPKRVAVNGNHLSNDGAFIEKRRRGLGRFLNAIVRHPVLSLEQLVIMFLTVPTELAVWRKQATISVQDEFTDRALPPGLEDSLPPTLEDLFIRTRNGVRRSAELYINSCNIMDRLVKRTEGVAADHARVALSLISLTEVSADTYATDTSEIPLLNDGLTAMSKHLRTCQSLLEDESRGWDEGVLEDLKRQRDALVSLRELFDRRERLDKDNIPYLERRIQANETKLANLRSKPEGLVKPGEIEKVAESIIKDKESIVQQHNRSIFVKECLRDELIAFQSTQYHVSRWNQDWAGERVKYAEMLADNWRRLLDALEGMPLGD</sequence>
<comment type="subcellular location">
    <subcellularLocation>
        <location evidence="3">Cytoplasm</location>
    </subcellularLocation>
    <subcellularLocation>
        <location evidence="2">Membrane</location>
        <topology evidence="2">Peripheral membrane protein</topology>
        <orientation evidence="2">Cytoplasmic side</orientation>
    </subcellularLocation>
</comment>
<dbReference type="OMA" id="SSPWDMP"/>
<evidence type="ECO:0000313" key="16">
    <source>
        <dbReference type="EMBL" id="EHK20589.1"/>
    </source>
</evidence>
<dbReference type="OrthoDB" id="10064318at2759"/>
<evidence type="ECO:0000256" key="6">
    <source>
        <dbReference type="ARBA" id="ARBA00014268"/>
    </source>
</evidence>
<dbReference type="eggNOG" id="KOG2273">
    <property type="taxonomic scope" value="Eukaryota"/>
</dbReference>
<dbReference type="FunFam" id="1.20.1270.60:FF:000072">
    <property type="entry name" value="Sorting nexin MVP1"/>
    <property type="match status" value="1"/>
</dbReference>
<dbReference type="InParanoid" id="G9MYG8"/>
<keyword evidence="11" id="KW-0472">Membrane</keyword>
<evidence type="ECO:0000256" key="1">
    <source>
        <dbReference type="ARBA" id="ARBA00002474"/>
    </source>
</evidence>
<dbReference type="InterPro" id="IPR030878">
    <property type="entry name" value="Ribosomal_uL15"/>
</dbReference>
<dbReference type="NCBIfam" id="TIGR01071">
    <property type="entry name" value="rplO_bact"/>
    <property type="match status" value="1"/>
</dbReference>
<gene>
    <name evidence="16" type="ORF">TRIVIDRAFT_112634</name>
</gene>
<dbReference type="GO" id="GO:0032266">
    <property type="term" value="F:phosphatidylinositol-3-phosphate binding"/>
    <property type="evidence" value="ECO:0007669"/>
    <property type="project" value="TreeGrafter"/>
</dbReference>
<name>G9MYG8_HYPVG</name>
<dbReference type="GO" id="GO:0015934">
    <property type="term" value="C:large ribosomal subunit"/>
    <property type="evidence" value="ECO:0007669"/>
    <property type="project" value="InterPro"/>
</dbReference>
<dbReference type="EMBL" id="ABDF02000079">
    <property type="protein sequence ID" value="EHK20589.1"/>
    <property type="molecule type" value="Genomic_DNA"/>
</dbReference>
<dbReference type="GO" id="GO:0016020">
    <property type="term" value="C:membrane"/>
    <property type="evidence" value="ECO:0007669"/>
    <property type="project" value="UniProtKB-SubCell"/>
</dbReference>
<evidence type="ECO:0000313" key="17">
    <source>
        <dbReference type="Proteomes" id="UP000007115"/>
    </source>
</evidence>
<dbReference type="InterPro" id="IPR001683">
    <property type="entry name" value="PX_dom"/>
</dbReference>
<protein>
    <recommendedName>
        <fullName evidence="6">Sorting nexin MVP1</fullName>
    </recommendedName>
    <alternativeName>
        <fullName evidence="13">Sorting nexin mvp1</fullName>
    </alternativeName>
</protein>
<evidence type="ECO:0000256" key="5">
    <source>
        <dbReference type="ARBA" id="ARBA00010883"/>
    </source>
</evidence>
<feature type="region of interest" description="Disordered" evidence="14">
    <location>
        <begin position="558"/>
        <end position="721"/>
    </location>
</feature>
<dbReference type="PANTHER" id="PTHR47554">
    <property type="entry name" value="SORTING NEXIN MVP1"/>
    <property type="match status" value="1"/>
</dbReference>
<feature type="region of interest" description="Disordered" evidence="14">
    <location>
        <begin position="48"/>
        <end position="91"/>
    </location>
</feature>
<dbReference type="FunFam" id="3.30.1520.10:FF:000037">
    <property type="entry name" value="Sorting nexin mvp-1"/>
    <property type="match status" value="1"/>
</dbReference>
<reference evidence="16 17" key="1">
    <citation type="journal article" date="2011" name="Genome Biol.">
        <title>Comparative genome sequence analysis underscores mycoparasitism as the ancestral life style of Trichoderma.</title>
        <authorList>
            <person name="Kubicek C.P."/>
            <person name="Herrera-Estrella A."/>
            <person name="Seidl-Seiboth V."/>
            <person name="Martinez D.A."/>
            <person name="Druzhinina I.S."/>
            <person name="Thon M."/>
            <person name="Zeilinger S."/>
            <person name="Casas-Flores S."/>
            <person name="Horwitz B.A."/>
            <person name="Mukherjee P.K."/>
            <person name="Mukherjee M."/>
            <person name="Kredics L."/>
            <person name="Alcaraz L.D."/>
            <person name="Aerts A."/>
            <person name="Antal Z."/>
            <person name="Atanasova L."/>
            <person name="Cervantes-Badillo M.G."/>
            <person name="Challacombe J."/>
            <person name="Chertkov O."/>
            <person name="McCluskey K."/>
            <person name="Coulpier F."/>
            <person name="Deshpande N."/>
            <person name="von Doehren H."/>
            <person name="Ebbole D.J."/>
            <person name="Esquivel-Naranjo E.U."/>
            <person name="Fekete E."/>
            <person name="Flipphi M."/>
            <person name="Glaser F."/>
            <person name="Gomez-Rodriguez E.Y."/>
            <person name="Gruber S."/>
            <person name="Han C."/>
            <person name="Henrissat B."/>
            <person name="Hermosa R."/>
            <person name="Hernandez-Onate M."/>
            <person name="Karaffa L."/>
            <person name="Kosti I."/>
            <person name="Le Crom S."/>
            <person name="Lindquist E."/>
            <person name="Lucas S."/>
            <person name="Luebeck M."/>
            <person name="Luebeck P.S."/>
            <person name="Margeot A."/>
            <person name="Metz B."/>
            <person name="Misra M."/>
            <person name="Nevalainen H."/>
            <person name="Omann M."/>
            <person name="Packer N."/>
            <person name="Perrone G."/>
            <person name="Uresti-Rivera E.E."/>
            <person name="Salamov A."/>
            <person name="Schmoll M."/>
            <person name="Seiboth B."/>
            <person name="Shapiro H."/>
            <person name="Sukno S."/>
            <person name="Tamayo-Ramos J.A."/>
            <person name="Tisch D."/>
            <person name="Wiest A."/>
            <person name="Wilkinson H.H."/>
            <person name="Zhang M."/>
            <person name="Coutinho P.M."/>
            <person name="Kenerley C.M."/>
            <person name="Monte E."/>
            <person name="Baker S.E."/>
            <person name="Grigoriev I.V."/>
        </authorList>
    </citation>
    <scope>NUCLEOTIDE SEQUENCE [LARGE SCALE GENOMIC DNA]</scope>
    <source>
        <strain evidence="17">Gv29-8 / FGSC 10586</strain>
    </source>
</reference>
<evidence type="ECO:0000256" key="13">
    <source>
        <dbReference type="ARBA" id="ARBA00072009"/>
    </source>
</evidence>
<feature type="compositionally biased region" description="Basic and acidic residues" evidence="14">
    <location>
        <begin position="564"/>
        <end position="574"/>
    </location>
</feature>
<dbReference type="SMART" id="SM00312">
    <property type="entry name" value="PX"/>
    <property type="match status" value="1"/>
</dbReference>
<organism evidence="16 17">
    <name type="scientific">Hypocrea virens (strain Gv29-8 / FGSC 10586)</name>
    <name type="common">Gliocladium virens</name>
    <name type="synonym">Trichoderma virens</name>
    <dbReference type="NCBI Taxonomy" id="413071"/>
    <lineage>
        <taxon>Eukaryota</taxon>
        <taxon>Fungi</taxon>
        <taxon>Dikarya</taxon>
        <taxon>Ascomycota</taxon>
        <taxon>Pezizomycotina</taxon>
        <taxon>Sordariomycetes</taxon>
        <taxon>Hypocreomycetidae</taxon>
        <taxon>Hypocreales</taxon>
        <taxon>Hypocreaceae</taxon>
        <taxon>Trichoderma</taxon>
    </lineage>
</organism>
<evidence type="ECO:0000256" key="9">
    <source>
        <dbReference type="ARBA" id="ARBA00022927"/>
    </source>
</evidence>
<dbReference type="GO" id="GO:0042147">
    <property type="term" value="P:retrograde transport, endosome to Golgi"/>
    <property type="evidence" value="ECO:0007669"/>
    <property type="project" value="InterPro"/>
</dbReference>
<keyword evidence="9" id="KW-0653">Protein transport</keyword>
<dbReference type="CDD" id="cd07597">
    <property type="entry name" value="BAR_SNX8"/>
    <property type="match status" value="1"/>
</dbReference>
<keyword evidence="17" id="KW-1185">Reference proteome</keyword>
<accession>G9MYG8</accession>
<feature type="domain" description="PX" evidence="15">
    <location>
        <begin position="752"/>
        <end position="866"/>
    </location>
</feature>
<feature type="compositionally biased region" description="Pro residues" evidence="14">
    <location>
        <begin position="576"/>
        <end position="590"/>
    </location>
</feature>
<evidence type="ECO:0000256" key="14">
    <source>
        <dbReference type="SAM" id="MobiDB-lite"/>
    </source>
</evidence>
<dbReference type="STRING" id="413071.G9MYG8"/>
<dbReference type="GO" id="GO:0006623">
    <property type="term" value="P:protein targeting to vacuole"/>
    <property type="evidence" value="ECO:0007669"/>
    <property type="project" value="TreeGrafter"/>
</dbReference>
<dbReference type="PANTHER" id="PTHR47554:SF1">
    <property type="entry name" value="SORTING NEXIN MVP1"/>
    <property type="match status" value="1"/>
</dbReference>
<dbReference type="GO" id="GO:0005829">
    <property type="term" value="C:cytosol"/>
    <property type="evidence" value="ECO:0007669"/>
    <property type="project" value="GOC"/>
</dbReference>
<dbReference type="Pfam" id="PF19566">
    <property type="entry name" value="Snx8_BAR_dom"/>
    <property type="match status" value="1"/>
</dbReference>
<comment type="function">
    <text evidence="1">Required for vacuolar protein sorting.</text>
</comment>
<keyword evidence="8" id="KW-0963">Cytoplasm</keyword>
<feature type="compositionally biased region" description="Low complexity" evidence="14">
    <location>
        <begin position="384"/>
        <end position="396"/>
    </location>
</feature>
<evidence type="ECO:0000256" key="7">
    <source>
        <dbReference type="ARBA" id="ARBA00022448"/>
    </source>
</evidence>
<dbReference type="GO" id="GO:0006412">
    <property type="term" value="P:translation"/>
    <property type="evidence" value="ECO:0007669"/>
    <property type="project" value="InterPro"/>
</dbReference>
<feature type="non-terminal residue" evidence="16">
    <location>
        <position position="1"/>
    </location>
</feature>
<dbReference type="HAMAP" id="MF_01341">
    <property type="entry name" value="Ribosomal_uL15"/>
    <property type="match status" value="1"/>
</dbReference>
<dbReference type="InterPro" id="IPR035704">
    <property type="entry name" value="SNX8/Mvp1_PX"/>
</dbReference>
<dbReference type="InterPro" id="IPR021131">
    <property type="entry name" value="Ribosomal_uL15/eL18"/>
</dbReference>
<dbReference type="InterPro" id="IPR028662">
    <property type="entry name" value="SNX8/Mvp1"/>
</dbReference>
<dbReference type="Gene3D" id="3.30.1520.10">
    <property type="entry name" value="Phox-like domain"/>
    <property type="match status" value="1"/>
</dbReference>
<evidence type="ECO:0000256" key="11">
    <source>
        <dbReference type="ARBA" id="ARBA00023136"/>
    </source>
</evidence>
<dbReference type="eggNOG" id="KOG0846">
    <property type="taxonomic scope" value="Eukaryota"/>
</dbReference>
<dbReference type="PROSITE" id="PS50195">
    <property type="entry name" value="PX"/>
    <property type="match status" value="1"/>
</dbReference>
<dbReference type="VEuPathDB" id="FungiDB:TRIVIDRAFT_112634"/>
<dbReference type="InterPro" id="IPR005749">
    <property type="entry name" value="Ribosomal_uL15_bac-type"/>
</dbReference>
<evidence type="ECO:0000256" key="3">
    <source>
        <dbReference type="ARBA" id="ARBA00004496"/>
    </source>
</evidence>
<dbReference type="Gene3D" id="3.100.10.10">
    <property type="match status" value="1"/>
</dbReference>
<dbReference type="SUPFAM" id="SSF64268">
    <property type="entry name" value="PX domain"/>
    <property type="match status" value="1"/>
</dbReference>
<feature type="non-terminal residue" evidence="16">
    <location>
        <position position="1131"/>
    </location>
</feature>
<keyword evidence="7" id="KW-0813">Transport</keyword>
<dbReference type="AlphaFoldDB" id="G9MYG8"/>
<dbReference type="HOGENOM" id="CLU_009058_1_0_1"/>
<evidence type="ECO:0000256" key="10">
    <source>
        <dbReference type="ARBA" id="ARBA00022980"/>
    </source>
</evidence>
<dbReference type="InterPro" id="IPR036871">
    <property type="entry name" value="PX_dom_sf"/>
</dbReference>
<feature type="region of interest" description="Disordered" evidence="14">
    <location>
        <begin position="372"/>
        <end position="431"/>
    </location>
</feature>
<feature type="compositionally biased region" description="Basic residues" evidence="14">
    <location>
        <begin position="71"/>
        <end position="85"/>
    </location>
</feature>
<comment type="similarity">
    <text evidence="5">Belongs to the sorting nexin family.</text>
</comment>
<dbReference type="RefSeq" id="XP_013954783.1">
    <property type="nucleotide sequence ID" value="XM_014099308.2"/>
</dbReference>
<dbReference type="SUPFAM" id="SSF52080">
    <property type="entry name" value="Ribosomal proteins L15p and L18e"/>
    <property type="match status" value="1"/>
</dbReference>
<keyword evidence="12" id="KW-0687">Ribonucleoprotein</keyword>
<proteinExistence type="inferred from homology"/>
<dbReference type="InterPro" id="IPR045734">
    <property type="entry name" value="Snx8_BAR_dom"/>
</dbReference>
<dbReference type="Gene3D" id="1.10.238.10">
    <property type="entry name" value="EF-hand"/>
    <property type="match status" value="1"/>
</dbReference>
<feature type="compositionally biased region" description="Gly residues" evidence="14">
    <location>
        <begin position="686"/>
        <end position="704"/>
    </location>
</feature>
<dbReference type="Pfam" id="PF00828">
    <property type="entry name" value="Ribosomal_L27A"/>
    <property type="match status" value="1"/>
</dbReference>
<evidence type="ECO:0000256" key="2">
    <source>
        <dbReference type="ARBA" id="ARBA00004287"/>
    </source>
</evidence>
<dbReference type="Gene3D" id="1.20.1270.60">
    <property type="entry name" value="Arfaptin homology (AH) domain/BAR domain"/>
    <property type="match status" value="1"/>
</dbReference>
<dbReference type="CDD" id="cd06866">
    <property type="entry name" value="PX_SNX8_Mvp1p_like"/>
    <property type="match status" value="1"/>
</dbReference>
<evidence type="ECO:0000256" key="8">
    <source>
        <dbReference type="ARBA" id="ARBA00022490"/>
    </source>
</evidence>
<evidence type="ECO:0000256" key="4">
    <source>
        <dbReference type="ARBA" id="ARBA00007320"/>
    </source>
</evidence>
<dbReference type="GO" id="GO:0005768">
    <property type="term" value="C:endosome"/>
    <property type="evidence" value="ECO:0007669"/>
    <property type="project" value="TreeGrafter"/>
</dbReference>
<dbReference type="Proteomes" id="UP000007115">
    <property type="component" value="Unassembled WGS sequence"/>
</dbReference>
<dbReference type="InterPro" id="IPR036227">
    <property type="entry name" value="Ribosomal_uL15/eL18_sf"/>
</dbReference>
<dbReference type="GO" id="GO:0003735">
    <property type="term" value="F:structural constituent of ribosome"/>
    <property type="evidence" value="ECO:0007669"/>
    <property type="project" value="InterPro"/>
</dbReference>
<comment type="caution">
    <text evidence="16">The sequence shown here is derived from an EMBL/GenBank/DDBJ whole genome shotgun (WGS) entry which is preliminary data.</text>
</comment>
<keyword evidence="10" id="KW-0689">Ribosomal protein</keyword>